<dbReference type="PANTHER" id="PTHR35894">
    <property type="entry name" value="GENERAL SECRETION PATHWAY PROTEIN A-RELATED"/>
    <property type="match status" value="1"/>
</dbReference>
<organism evidence="2 3">
    <name type="scientific">Listeria booriae</name>
    <dbReference type="NCBI Taxonomy" id="1552123"/>
    <lineage>
        <taxon>Bacteria</taxon>
        <taxon>Bacillati</taxon>
        <taxon>Bacillota</taxon>
        <taxon>Bacilli</taxon>
        <taxon>Bacillales</taxon>
        <taxon>Listeriaceae</taxon>
        <taxon>Listeria</taxon>
    </lineage>
</organism>
<dbReference type="GO" id="GO:0016887">
    <property type="term" value="F:ATP hydrolysis activity"/>
    <property type="evidence" value="ECO:0007669"/>
    <property type="project" value="InterPro"/>
</dbReference>
<evidence type="ECO:0000259" key="1">
    <source>
        <dbReference type="Pfam" id="PF13401"/>
    </source>
</evidence>
<dbReference type="AlphaFoldDB" id="A0A842B2K8"/>
<proteinExistence type="predicted"/>
<gene>
    <name evidence="2" type="ORF">HCA55_04910</name>
</gene>
<evidence type="ECO:0000313" key="2">
    <source>
        <dbReference type="EMBL" id="MBC1796055.1"/>
    </source>
</evidence>
<dbReference type="InterPro" id="IPR052026">
    <property type="entry name" value="ExeA_AAA_ATPase_DNA-bind"/>
</dbReference>
<dbReference type="InterPro" id="IPR049945">
    <property type="entry name" value="AAA_22"/>
</dbReference>
<feature type="domain" description="ORC1/DEAH AAA+ ATPase" evidence="1">
    <location>
        <begin position="19"/>
        <end position="61"/>
    </location>
</feature>
<comment type="caution">
    <text evidence="2">The sequence shown here is derived from an EMBL/GenBank/DDBJ whole genome shotgun (WGS) entry which is preliminary data.</text>
</comment>
<dbReference type="Pfam" id="PF13401">
    <property type="entry name" value="AAA_22"/>
    <property type="match status" value="1"/>
</dbReference>
<reference evidence="2 3" key="1">
    <citation type="submission" date="2020-03" db="EMBL/GenBank/DDBJ databases">
        <title>Soil Listeria distribution.</title>
        <authorList>
            <person name="Liao J."/>
            <person name="Wiedmann M."/>
        </authorList>
    </citation>
    <scope>NUCLEOTIDE SEQUENCE [LARGE SCALE GENOMIC DNA]</scope>
    <source>
        <strain evidence="2 3">FSL L7-0990</strain>
    </source>
</reference>
<name>A0A842B2K8_9LIST</name>
<sequence length="157" mass="18585">MRQIKILFFKIITCQLQGIDLIIVDEIDRLKLQHLEQFRDIYDQNKLALVFIGTPGIEKRLSRYPQLYSRIGFAHEFDNLSKDEIHHILEYKWSDLDIDIKLEDFSDYEAITSIIKITKGNFRLIHHLFAQINRILKINQLDTVTVEVVEATRDSQL</sequence>
<accession>A0A842B2K8</accession>
<protein>
    <submittedName>
        <fullName evidence="2">AAA family ATPase</fullName>
    </submittedName>
</protein>
<dbReference type="InterPro" id="IPR027417">
    <property type="entry name" value="P-loop_NTPase"/>
</dbReference>
<dbReference type="Proteomes" id="UP000548082">
    <property type="component" value="Unassembled WGS sequence"/>
</dbReference>
<evidence type="ECO:0000313" key="3">
    <source>
        <dbReference type="Proteomes" id="UP000548082"/>
    </source>
</evidence>
<dbReference type="PANTHER" id="PTHR35894:SF5">
    <property type="entry name" value="MU-LIKE PROPHAGE FLUMU DNA TRANSPOSITION PROTEIN B"/>
    <property type="match status" value="1"/>
</dbReference>
<dbReference type="SUPFAM" id="SSF52540">
    <property type="entry name" value="P-loop containing nucleoside triphosphate hydrolases"/>
    <property type="match status" value="1"/>
</dbReference>
<dbReference type="EMBL" id="JAARVD010000002">
    <property type="protein sequence ID" value="MBC1796055.1"/>
    <property type="molecule type" value="Genomic_DNA"/>
</dbReference>